<sequence>MSLAIFPQLKPRLHSTVKFHYLPQFRNKPILYLSNSFSNSSTSQKILPIVTRANLNNRKTSGRVYPIRKQFIFEAYAYLFTQNQVCIFFRHENLTPKEWNSIRGQLAKLSADDVNNESKVQVQVLRTRMIGPVLKNLNTQSKIGPDVLKSLSPHLKGNLVCLSQRVFQPSRIQSAMKILSKHASVPTKAQIDQMSIRKPNQPTIVIDRLPFVMGIIDDHVQAEKARVEELSRLPTLESLRQQILGLISNTGARMIGTLNLGRGNLVVRTVDGYRATLEKQEHSGT</sequence>
<dbReference type="Gene3D" id="3.30.70.1730">
    <property type="match status" value="1"/>
</dbReference>
<comment type="caution">
    <text evidence="2">The sequence shown here is derived from an EMBL/GenBank/DDBJ whole genome shotgun (WGS) entry which is preliminary data.</text>
</comment>
<evidence type="ECO:0000313" key="2">
    <source>
        <dbReference type="EMBL" id="KAG0150458.1"/>
    </source>
</evidence>
<gene>
    <name evidence="2" type="ORF">CROQUDRAFT_198092</name>
</gene>
<dbReference type="InterPro" id="IPR043141">
    <property type="entry name" value="Ribosomal_uL10-like_sf"/>
</dbReference>
<dbReference type="PANTHER" id="PTHR11560">
    <property type="entry name" value="39S RIBOSOMAL PROTEIN L10, MITOCHONDRIAL"/>
    <property type="match status" value="1"/>
</dbReference>
<proteinExistence type="inferred from homology"/>
<dbReference type="Proteomes" id="UP000886653">
    <property type="component" value="Unassembled WGS sequence"/>
</dbReference>
<accession>A0A9P6TH58</accession>
<reference evidence="2" key="1">
    <citation type="submission" date="2013-11" db="EMBL/GenBank/DDBJ databases">
        <title>Genome sequence of the fusiform rust pathogen reveals effectors for host alternation and coevolution with pine.</title>
        <authorList>
            <consortium name="DOE Joint Genome Institute"/>
            <person name="Smith K."/>
            <person name="Pendleton A."/>
            <person name="Kubisiak T."/>
            <person name="Anderson C."/>
            <person name="Salamov A."/>
            <person name="Aerts A."/>
            <person name="Riley R."/>
            <person name="Clum A."/>
            <person name="Lindquist E."/>
            <person name="Ence D."/>
            <person name="Campbell M."/>
            <person name="Kronenberg Z."/>
            <person name="Feau N."/>
            <person name="Dhillon B."/>
            <person name="Hamelin R."/>
            <person name="Burleigh J."/>
            <person name="Smith J."/>
            <person name="Yandell M."/>
            <person name="Nelson C."/>
            <person name="Grigoriev I."/>
            <person name="Davis J."/>
        </authorList>
    </citation>
    <scope>NUCLEOTIDE SEQUENCE</scope>
    <source>
        <strain evidence="2">G11</strain>
    </source>
</reference>
<dbReference type="EMBL" id="MU167219">
    <property type="protein sequence ID" value="KAG0150458.1"/>
    <property type="molecule type" value="Genomic_DNA"/>
</dbReference>
<evidence type="ECO:0000313" key="3">
    <source>
        <dbReference type="Proteomes" id="UP000886653"/>
    </source>
</evidence>
<keyword evidence="3" id="KW-1185">Reference proteome</keyword>
<evidence type="ECO:0000256" key="1">
    <source>
        <dbReference type="ARBA" id="ARBA00008889"/>
    </source>
</evidence>
<dbReference type="InterPro" id="IPR047865">
    <property type="entry name" value="Ribosomal_uL10_bac_type"/>
</dbReference>
<dbReference type="SUPFAM" id="SSF160369">
    <property type="entry name" value="Ribosomal protein L10-like"/>
    <property type="match status" value="1"/>
</dbReference>
<organism evidence="2 3">
    <name type="scientific">Cronartium quercuum f. sp. fusiforme G11</name>
    <dbReference type="NCBI Taxonomy" id="708437"/>
    <lineage>
        <taxon>Eukaryota</taxon>
        <taxon>Fungi</taxon>
        <taxon>Dikarya</taxon>
        <taxon>Basidiomycota</taxon>
        <taxon>Pucciniomycotina</taxon>
        <taxon>Pucciniomycetes</taxon>
        <taxon>Pucciniales</taxon>
        <taxon>Coleosporiaceae</taxon>
        <taxon>Cronartium</taxon>
    </lineage>
</organism>
<comment type="similarity">
    <text evidence="1">Belongs to the universal ribosomal protein uL10 family.</text>
</comment>
<dbReference type="AlphaFoldDB" id="A0A9P6TH58"/>
<dbReference type="OrthoDB" id="360689at2759"/>
<name>A0A9P6TH58_9BASI</name>
<protein>
    <submittedName>
        <fullName evidence="2">Uncharacterized protein</fullName>
    </submittedName>
</protein>